<accession>A0A9D4B0A6</accession>
<dbReference type="EMBL" id="JAHDVG010000475">
    <property type="protein sequence ID" value="KAH1176219.1"/>
    <property type="molecule type" value="Genomic_DNA"/>
</dbReference>
<gene>
    <name evidence="1" type="ORF">KIL84_020953</name>
</gene>
<comment type="caution">
    <text evidence="1">The sequence shown here is derived from an EMBL/GenBank/DDBJ whole genome shotgun (WGS) entry which is preliminary data.</text>
</comment>
<dbReference type="AlphaFoldDB" id="A0A9D4B0A6"/>
<organism evidence="1 2">
    <name type="scientific">Mauremys mutica</name>
    <name type="common">yellowpond turtle</name>
    <dbReference type="NCBI Taxonomy" id="74926"/>
    <lineage>
        <taxon>Eukaryota</taxon>
        <taxon>Metazoa</taxon>
        <taxon>Chordata</taxon>
        <taxon>Craniata</taxon>
        <taxon>Vertebrata</taxon>
        <taxon>Euteleostomi</taxon>
        <taxon>Archelosauria</taxon>
        <taxon>Testudinata</taxon>
        <taxon>Testudines</taxon>
        <taxon>Cryptodira</taxon>
        <taxon>Durocryptodira</taxon>
        <taxon>Testudinoidea</taxon>
        <taxon>Geoemydidae</taxon>
        <taxon>Geoemydinae</taxon>
        <taxon>Mauremys</taxon>
    </lineage>
</organism>
<proteinExistence type="predicted"/>
<keyword evidence="2" id="KW-1185">Reference proteome</keyword>
<protein>
    <submittedName>
        <fullName evidence="1">Uncharacterized protein</fullName>
    </submittedName>
</protein>
<reference evidence="1" key="1">
    <citation type="submission" date="2021-09" db="EMBL/GenBank/DDBJ databases">
        <title>The genome of Mauremys mutica provides insights into the evolution of semi-aquatic lifestyle.</title>
        <authorList>
            <person name="Gong S."/>
            <person name="Gao Y."/>
        </authorList>
    </citation>
    <scope>NUCLEOTIDE SEQUENCE</scope>
    <source>
        <strain evidence="1">MM-2020</strain>
        <tissue evidence="1">Muscle</tissue>
    </source>
</reference>
<evidence type="ECO:0000313" key="1">
    <source>
        <dbReference type="EMBL" id="KAH1176219.1"/>
    </source>
</evidence>
<evidence type="ECO:0000313" key="2">
    <source>
        <dbReference type="Proteomes" id="UP000827986"/>
    </source>
</evidence>
<name>A0A9D4B0A6_9SAUR</name>
<sequence length="91" mass="10556">MEMEAPLSPAVARRLLSKTMDVFTKLKTITIHLNRGVVETTMCSYMSFRFHLGAMLISLPLLSDVLGQCLDHLSRLTRERSRYMHLEREEM</sequence>
<dbReference type="Proteomes" id="UP000827986">
    <property type="component" value="Unassembled WGS sequence"/>
</dbReference>